<dbReference type="Pfam" id="PF04564">
    <property type="entry name" value="U-box"/>
    <property type="match status" value="1"/>
</dbReference>
<evidence type="ECO:0000256" key="1">
    <source>
        <dbReference type="ARBA" id="ARBA00000900"/>
    </source>
</evidence>
<dbReference type="PANTHER" id="PTHR46803:SF2">
    <property type="entry name" value="E3 UBIQUITIN-PROTEIN LIGASE CHIP"/>
    <property type="match status" value="1"/>
</dbReference>
<keyword evidence="9" id="KW-1185">Reference proteome</keyword>
<feature type="compositionally biased region" description="Polar residues" evidence="6">
    <location>
        <begin position="171"/>
        <end position="180"/>
    </location>
</feature>
<dbReference type="OMA" id="HESHIIN"/>
<name>A3GF59_PICST</name>
<dbReference type="EC" id="2.3.2.27" evidence="2"/>
<feature type="compositionally biased region" description="Low complexity" evidence="6">
    <location>
        <begin position="155"/>
        <end position="170"/>
    </location>
</feature>
<dbReference type="eggNOG" id="KOG4642">
    <property type="taxonomic scope" value="Eukaryota"/>
</dbReference>
<evidence type="ECO:0000256" key="2">
    <source>
        <dbReference type="ARBA" id="ARBA00012483"/>
    </source>
</evidence>
<evidence type="ECO:0000313" key="8">
    <source>
        <dbReference type="EMBL" id="EAZ63698.2"/>
    </source>
</evidence>
<dbReference type="PANTHER" id="PTHR46803">
    <property type="entry name" value="E3 UBIQUITIN-PROTEIN LIGASE CHIP"/>
    <property type="match status" value="1"/>
</dbReference>
<dbReference type="SMART" id="SM00504">
    <property type="entry name" value="Ubox"/>
    <property type="match status" value="1"/>
</dbReference>
<dbReference type="AlphaFoldDB" id="A3GF59"/>
<feature type="compositionally biased region" description="Basic and acidic residues" evidence="6">
    <location>
        <begin position="184"/>
        <end position="195"/>
    </location>
</feature>
<organism evidence="8 9">
    <name type="scientific">Scheffersomyces stipitis (strain ATCC 58785 / CBS 6054 / NBRC 10063 / NRRL Y-11545)</name>
    <name type="common">Yeast</name>
    <name type="synonym">Pichia stipitis</name>
    <dbReference type="NCBI Taxonomy" id="322104"/>
    <lineage>
        <taxon>Eukaryota</taxon>
        <taxon>Fungi</taxon>
        <taxon>Dikarya</taxon>
        <taxon>Ascomycota</taxon>
        <taxon>Saccharomycotina</taxon>
        <taxon>Pichiomycetes</taxon>
        <taxon>Debaryomycetaceae</taxon>
        <taxon>Scheffersomyces</taxon>
    </lineage>
</organism>
<dbReference type="Gene3D" id="3.30.40.10">
    <property type="entry name" value="Zinc/RING finger domain, C3HC4 (zinc finger)"/>
    <property type="match status" value="1"/>
</dbReference>
<evidence type="ECO:0000256" key="5">
    <source>
        <dbReference type="ARBA" id="ARBA00022786"/>
    </source>
</evidence>
<dbReference type="GO" id="GO:0045862">
    <property type="term" value="P:positive regulation of proteolysis"/>
    <property type="evidence" value="ECO:0007669"/>
    <property type="project" value="TreeGrafter"/>
</dbReference>
<dbReference type="HOGENOM" id="CLU_102997_0_0_1"/>
<keyword evidence="4" id="KW-0677">Repeat</keyword>
<dbReference type="InterPro" id="IPR003613">
    <property type="entry name" value="Ubox_domain"/>
</dbReference>
<dbReference type="GO" id="GO:0043161">
    <property type="term" value="P:proteasome-mediated ubiquitin-dependent protein catabolic process"/>
    <property type="evidence" value="ECO:0007669"/>
    <property type="project" value="TreeGrafter"/>
</dbReference>
<evidence type="ECO:0000256" key="6">
    <source>
        <dbReference type="SAM" id="MobiDB-lite"/>
    </source>
</evidence>
<keyword evidence="3" id="KW-0808">Transferase</keyword>
<dbReference type="GO" id="GO:0071218">
    <property type="term" value="P:cellular response to misfolded protein"/>
    <property type="evidence" value="ECO:0007669"/>
    <property type="project" value="TreeGrafter"/>
</dbReference>
<dbReference type="InterPro" id="IPR013083">
    <property type="entry name" value="Znf_RING/FYVE/PHD"/>
</dbReference>
<dbReference type="KEGG" id="pic:PICST_28128"/>
<dbReference type="SUPFAM" id="SSF57850">
    <property type="entry name" value="RING/U-box"/>
    <property type="match status" value="1"/>
</dbReference>
<dbReference type="GO" id="GO:0061630">
    <property type="term" value="F:ubiquitin protein ligase activity"/>
    <property type="evidence" value="ECO:0007669"/>
    <property type="project" value="UniProtKB-EC"/>
</dbReference>
<dbReference type="Proteomes" id="UP000002258">
    <property type="component" value="Chromosome 1"/>
</dbReference>
<evidence type="ECO:0000256" key="4">
    <source>
        <dbReference type="ARBA" id="ARBA00022737"/>
    </source>
</evidence>
<accession>A3GF59</accession>
<dbReference type="GeneID" id="4850908"/>
<dbReference type="InParanoid" id="A3GF59"/>
<dbReference type="GO" id="GO:0000209">
    <property type="term" value="P:protein polyubiquitination"/>
    <property type="evidence" value="ECO:0007669"/>
    <property type="project" value="TreeGrafter"/>
</dbReference>
<reference evidence="8 9" key="1">
    <citation type="journal article" date="2007" name="Nat. Biotechnol.">
        <title>Genome sequence of the lignocellulose-bioconverting and xylose-fermenting yeast Pichia stipitis.</title>
        <authorList>
            <person name="Jeffries T.W."/>
            <person name="Grigoriev I.V."/>
            <person name="Grimwood J."/>
            <person name="Laplaza J.M."/>
            <person name="Aerts A."/>
            <person name="Salamov A."/>
            <person name="Schmutz J."/>
            <person name="Lindquist E."/>
            <person name="Dehal P."/>
            <person name="Shapiro H."/>
            <person name="Jin Y.S."/>
            <person name="Passoth V."/>
            <person name="Richardson P.M."/>
        </authorList>
    </citation>
    <scope>NUCLEOTIDE SEQUENCE [LARGE SCALE GENOMIC DNA]</scope>
    <source>
        <strain evidence="9">ATCC 58785 / CBS 6054 / NBRC 10063 / NRRL Y-11545</strain>
    </source>
</reference>
<feature type="domain" description="U-box" evidence="7">
    <location>
        <begin position="213"/>
        <end position="287"/>
    </location>
</feature>
<dbReference type="STRING" id="322104.A3GF59"/>
<proteinExistence type="predicted"/>
<dbReference type="PROSITE" id="PS51698">
    <property type="entry name" value="U_BOX"/>
    <property type="match status" value="1"/>
</dbReference>
<protein>
    <recommendedName>
        <fullName evidence="2">RING-type E3 ubiquitin transferase</fullName>
        <ecNumber evidence="2">2.3.2.27</ecNumber>
    </recommendedName>
</protein>
<dbReference type="OrthoDB" id="629492at2759"/>
<gene>
    <name evidence="8" type="ORF">PICST_28128</name>
</gene>
<comment type="catalytic activity">
    <reaction evidence="1">
        <text>S-ubiquitinyl-[E2 ubiquitin-conjugating enzyme]-L-cysteine + [acceptor protein]-L-lysine = [E2 ubiquitin-conjugating enzyme]-L-cysteine + N(6)-ubiquitinyl-[acceptor protein]-L-lysine.</text>
        <dbReference type="EC" id="2.3.2.27"/>
    </reaction>
</comment>
<dbReference type="GO" id="GO:0006515">
    <property type="term" value="P:protein quality control for misfolded or incompletely synthesized proteins"/>
    <property type="evidence" value="ECO:0007669"/>
    <property type="project" value="TreeGrafter"/>
</dbReference>
<dbReference type="GO" id="GO:0051087">
    <property type="term" value="F:protein-folding chaperone binding"/>
    <property type="evidence" value="ECO:0007669"/>
    <property type="project" value="TreeGrafter"/>
</dbReference>
<dbReference type="EMBL" id="AAVQ01000001">
    <property type="protein sequence ID" value="EAZ63698.2"/>
    <property type="molecule type" value="Genomic_DNA"/>
</dbReference>
<evidence type="ECO:0000259" key="7">
    <source>
        <dbReference type="PROSITE" id="PS51698"/>
    </source>
</evidence>
<evidence type="ECO:0000313" key="9">
    <source>
        <dbReference type="Proteomes" id="UP000002258"/>
    </source>
</evidence>
<feature type="region of interest" description="Disordered" evidence="6">
    <location>
        <begin position="138"/>
        <end position="202"/>
    </location>
</feature>
<keyword evidence="5" id="KW-0833">Ubl conjugation pathway</keyword>
<evidence type="ECO:0000256" key="3">
    <source>
        <dbReference type="ARBA" id="ARBA00022679"/>
    </source>
</evidence>
<comment type="caution">
    <text evidence="8">The sequence shown here is derived from an EMBL/GenBank/DDBJ whole genome shotgun (WGS) entry which is preliminary data.</text>
</comment>
<dbReference type="GO" id="GO:0005737">
    <property type="term" value="C:cytoplasm"/>
    <property type="evidence" value="ECO:0007669"/>
    <property type="project" value="TreeGrafter"/>
</dbReference>
<sequence length="290" mass="33224">MEGFYNLLSKFSLTESAAPVPETAPRQVVGTPEEIAKYVYRDILGIKNEIRSYNQVTGILHTNSLYYKLLKLMEEDHYRQLEELKRRCEYQVNSSVYQRKLVDLYRSQLSELCNLLDILKNNYNHGIHESHIINHRARAKSVTASPPRTGSHGDGNNSIFSGRSRSSSISTQASPKQTIPISLEPDKNDKNERPAAKFSQPYSQDDIERITNEAPDHLLDPISFQLFSDPVITPSGITYEKANIVRYLRNKGNQDPLTRVPLREDQLYPNLVLKDTVDEYIQSKEQDIKV</sequence>
<dbReference type="RefSeq" id="XP_001387721.2">
    <property type="nucleotide sequence ID" value="XM_001387684.1"/>
</dbReference>